<evidence type="ECO:0000256" key="2">
    <source>
        <dbReference type="ARBA" id="ARBA00022737"/>
    </source>
</evidence>
<dbReference type="InterPro" id="IPR003593">
    <property type="entry name" value="AAA+_ATPase"/>
</dbReference>
<dbReference type="GO" id="GO:0042300">
    <property type="term" value="F:beta-amyrin synthase activity"/>
    <property type="evidence" value="ECO:0007669"/>
    <property type="project" value="TreeGrafter"/>
</dbReference>
<dbReference type="InterPro" id="IPR018333">
    <property type="entry name" value="Squalene_cyclase"/>
</dbReference>
<dbReference type="InterPro" id="IPR027417">
    <property type="entry name" value="P-loop_NTPase"/>
</dbReference>
<feature type="domain" description="AAA+ ATPase" evidence="3">
    <location>
        <begin position="88"/>
        <end position="225"/>
    </location>
</feature>
<dbReference type="AlphaFoldDB" id="A0AAD1YUL8"/>
<dbReference type="PANTHER" id="PTHR11764">
    <property type="entry name" value="TERPENE CYCLASE/MUTASE FAMILY MEMBER"/>
    <property type="match status" value="1"/>
</dbReference>
<dbReference type="FunFam" id="3.40.50.300:FF:000159">
    <property type="entry name" value="Katanin p60 ATPase-containing subunit A1"/>
    <property type="match status" value="1"/>
</dbReference>
<evidence type="ECO:0000313" key="5">
    <source>
        <dbReference type="Proteomes" id="UP000834106"/>
    </source>
</evidence>
<dbReference type="Pfam" id="PF00004">
    <property type="entry name" value="AAA"/>
    <property type="match status" value="1"/>
</dbReference>
<evidence type="ECO:0000256" key="1">
    <source>
        <dbReference type="ARBA" id="ARBA00009755"/>
    </source>
</evidence>
<organism evidence="4 5">
    <name type="scientific">Fraxinus pennsylvanica</name>
    <dbReference type="NCBI Taxonomy" id="56036"/>
    <lineage>
        <taxon>Eukaryota</taxon>
        <taxon>Viridiplantae</taxon>
        <taxon>Streptophyta</taxon>
        <taxon>Embryophyta</taxon>
        <taxon>Tracheophyta</taxon>
        <taxon>Spermatophyta</taxon>
        <taxon>Magnoliopsida</taxon>
        <taxon>eudicotyledons</taxon>
        <taxon>Gunneridae</taxon>
        <taxon>Pentapetalae</taxon>
        <taxon>asterids</taxon>
        <taxon>lamiids</taxon>
        <taxon>Lamiales</taxon>
        <taxon>Oleaceae</taxon>
        <taxon>Oleeae</taxon>
        <taxon>Fraxinus</taxon>
    </lineage>
</organism>
<dbReference type="Pfam" id="PF13249">
    <property type="entry name" value="SQHop_cyclase_N"/>
    <property type="match status" value="1"/>
</dbReference>
<dbReference type="InterPro" id="IPR032697">
    <property type="entry name" value="SQ_cyclase_N"/>
</dbReference>
<dbReference type="SMART" id="SM00382">
    <property type="entry name" value="AAA"/>
    <property type="match status" value="1"/>
</dbReference>
<dbReference type="SUPFAM" id="SSF52540">
    <property type="entry name" value="P-loop containing nucleoside triphosphate hydrolases"/>
    <property type="match status" value="1"/>
</dbReference>
<dbReference type="Pfam" id="PF13243">
    <property type="entry name" value="SQHop_cyclase_C"/>
    <property type="match status" value="1"/>
</dbReference>
<dbReference type="GO" id="GO:0005524">
    <property type="term" value="F:ATP binding"/>
    <property type="evidence" value="ECO:0007669"/>
    <property type="project" value="InterPro"/>
</dbReference>
<proteinExistence type="inferred from homology"/>
<evidence type="ECO:0000313" key="4">
    <source>
        <dbReference type="EMBL" id="CAI9755197.1"/>
    </source>
</evidence>
<dbReference type="PANTHER" id="PTHR11764:SF71">
    <property type="entry name" value="TERPENE CYCLASE_MUTASE FAMILY MEMBER"/>
    <property type="match status" value="1"/>
</dbReference>
<evidence type="ECO:0000259" key="3">
    <source>
        <dbReference type="SMART" id="SM00382"/>
    </source>
</evidence>
<dbReference type="CDD" id="cd19509">
    <property type="entry name" value="RecA-like_VPS4-like"/>
    <property type="match status" value="1"/>
</dbReference>
<keyword evidence="2" id="KW-0677">Repeat</keyword>
<dbReference type="Gene3D" id="3.40.50.300">
    <property type="entry name" value="P-loop containing nucleotide triphosphate hydrolases"/>
    <property type="match status" value="1"/>
</dbReference>
<dbReference type="EMBL" id="OU503036">
    <property type="protein sequence ID" value="CAI9755197.1"/>
    <property type="molecule type" value="Genomic_DNA"/>
</dbReference>
<dbReference type="Gene3D" id="1.50.10.20">
    <property type="match status" value="2"/>
</dbReference>
<reference evidence="4" key="1">
    <citation type="submission" date="2023-05" db="EMBL/GenBank/DDBJ databases">
        <authorList>
            <person name="Huff M."/>
        </authorList>
    </citation>
    <scope>NUCLEOTIDE SEQUENCE</scope>
</reference>
<accession>A0AAD1YUL8</accession>
<dbReference type="SUPFAM" id="SSF48239">
    <property type="entry name" value="Terpenoid cyclases/Protein prenyltransferases"/>
    <property type="match status" value="2"/>
</dbReference>
<dbReference type="FunFam" id="1.50.10.20:FF:000011">
    <property type="entry name" value="Terpene cyclase/mutase family member"/>
    <property type="match status" value="1"/>
</dbReference>
<dbReference type="Proteomes" id="UP000834106">
    <property type="component" value="Chromosome 1"/>
</dbReference>
<protein>
    <recommendedName>
        <fullName evidence="3">AAA+ ATPase domain-containing protein</fullName>
    </recommendedName>
</protein>
<dbReference type="SFLD" id="SFLDG01016">
    <property type="entry name" value="Prenyltransferase_Like_2"/>
    <property type="match status" value="1"/>
</dbReference>
<dbReference type="CDD" id="cd02892">
    <property type="entry name" value="SQCY_1"/>
    <property type="match status" value="1"/>
</dbReference>
<dbReference type="GO" id="GO:0016104">
    <property type="term" value="P:triterpenoid biosynthetic process"/>
    <property type="evidence" value="ECO:0007669"/>
    <property type="project" value="InterPro"/>
</dbReference>
<dbReference type="GO" id="GO:0005811">
    <property type="term" value="C:lipid droplet"/>
    <property type="evidence" value="ECO:0007669"/>
    <property type="project" value="InterPro"/>
</dbReference>
<comment type="similarity">
    <text evidence="1">Belongs to the terpene cyclase/mutase family.</text>
</comment>
<name>A0AAD1YUL8_9LAMI</name>
<dbReference type="InterPro" id="IPR032696">
    <property type="entry name" value="SQ_cyclase_C"/>
</dbReference>
<dbReference type="GO" id="GO:0016887">
    <property type="term" value="F:ATP hydrolysis activity"/>
    <property type="evidence" value="ECO:0007669"/>
    <property type="project" value="InterPro"/>
</dbReference>
<gene>
    <name evidence="4" type="ORF">FPE_LOCUS2628</name>
</gene>
<keyword evidence="5" id="KW-1185">Reference proteome</keyword>
<sequence length="1147" mass="130593">MTSVASPSYLRVCLYLLFTFFRQKSLLPPFESAEMRILAESLSRDIVRGSPDVKWDGIKGLENAKRLLKEAVVMPIKYPKYFTGLLTPWKGILLFGPLGTGKTMLAKAVATECNTTFFNISASSVVSKWQGDSEKLIKVLFDLARHHAPSTIFLDEIDAIISQRGERRSEHEASRRLKTELLIQMDGLSRTDELVFVLVATNLPWELDAAMLRRLEKRILVPLPEPEARRATFFGFRYLAIVQRGYNAALRRLIALLEDIQEMVPKDELPKAGPITHGDIEMALKNTRPSAHLLAHRYEKFNADYGSQILHGLSDGAHATVRSSHCTLLPRIGDCRTGSSSCSGACQASFLLRTARRTFKMWKIRSTESAGGANLVAPPLEFLKRKMWKLKIAQGNGPYLYSTNNFVGRQIWEYDPNGGTLEERQEYEKAREEFQKNREKGIHASGDLFTRIQLIKESGIDLLSIPPVRLDKSEEVTYEAATTAVKKALRLNLALQASDGHWPAENAGPMFFTPPLIIVLYISGKINTVLTPEHKKEMIRYIYNHQNDDGGWGFYIEGHSTMIGSVLNYVTLRLLGEGQDDGNGAVTKGRKWILDHGGATSIPSWGKLFLSVLGVYDWDGCNPIPPEFWLFPSFLPFHPAKMWCFCRTTYLPMSYLYGKKYHGPLTDLVLSLRQEIHVKLYDQIDWNNTRHICCKEDLYYPHTFIQDLLWDTLNYITEPLMRVWPLNKIREKALEKAIKLMRYSAEETRYITMACIEKSLQMMCWWAHDPDGDEYKHHLARIPDFLWIAEDGLKTQTFGSQLWDCSLATQAVVATGMVEEYGDGLKKAYFYLKESQIKENPTGNYKSMYRHFTKGGWTFSDQDNGWSVSDCTAEALKCLLLLSQMPTEITGEKVDVERLYEAVNVLLYVQSPNTGGLALWEPPIPQPYLQMLNPSELFADIVVEQEHVECTTSVIHAFVLFKSLHPDHRKQEIENSIAASVRFLEERQWLDGSWYGYWAICFLYGTFFALKGLAAAGKTYDNNEAVRKGVNFFLSTQNEEGGWGESHVSCPTMKYTPLEGNRTNLVQTSWAMLGLMYGGQAERDPAPLHKAAKLLINAQMYNGDFPQQEITGVYMKNCILHFAQYRNIFPLWALGEYRKRVWSSRAS</sequence>
<dbReference type="InterPro" id="IPR002365">
    <property type="entry name" value="Terpene_synthase_CS"/>
</dbReference>
<dbReference type="InterPro" id="IPR003959">
    <property type="entry name" value="ATPase_AAA_core"/>
</dbReference>
<dbReference type="NCBIfam" id="TIGR01787">
    <property type="entry name" value="squalene_cyclas"/>
    <property type="match status" value="1"/>
</dbReference>
<dbReference type="PROSITE" id="PS01074">
    <property type="entry name" value="TERPENE_SYNTHASES"/>
    <property type="match status" value="1"/>
</dbReference>
<dbReference type="InterPro" id="IPR008930">
    <property type="entry name" value="Terpenoid_cyclase/PrenylTrfase"/>
</dbReference>